<dbReference type="InterPro" id="IPR006095">
    <property type="entry name" value="Glu/Leu/Phe/Val/Trp_DH"/>
</dbReference>
<dbReference type="PANTHER" id="PTHR42722:SF1">
    <property type="entry name" value="VALINE DEHYDROGENASE"/>
    <property type="match status" value="1"/>
</dbReference>
<dbReference type="PRINTS" id="PR00082">
    <property type="entry name" value="GLFDHDRGNASE"/>
</dbReference>
<dbReference type="Pfam" id="PF00208">
    <property type="entry name" value="ELFV_dehydrog"/>
    <property type="match status" value="1"/>
</dbReference>
<dbReference type="SUPFAM" id="SSF51735">
    <property type="entry name" value="NAD(P)-binding Rossmann-fold domains"/>
    <property type="match status" value="1"/>
</dbReference>
<dbReference type="Gene3D" id="3.40.50.10860">
    <property type="entry name" value="Leucine Dehydrogenase, chain A, domain 1"/>
    <property type="match status" value="1"/>
</dbReference>
<evidence type="ECO:0000313" key="6">
    <source>
        <dbReference type="EMBL" id="KAJ5075699.1"/>
    </source>
</evidence>
<evidence type="ECO:0000256" key="4">
    <source>
        <dbReference type="RuleBase" id="RU004417"/>
    </source>
</evidence>
<dbReference type="SMART" id="SM00839">
    <property type="entry name" value="ELFV_dehydrog"/>
    <property type="match status" value="1"/>
</dbReference>
<dbReference type="InterPro" id="IPR006097">
    <property type="entry name" value="Glu/Leu/Phe/Val/Trp_DH_dimer"/>
</dbReference>
<evidence type="ECO:0000256" key="3">
    <source>
        <dbReference type="ARBA" id="ARBA00023027"/>
    </source>
</evidence>
<reference evidence="6" key="1">
    <citation type="submission" date="2022-10" db="EMBL/GenBank/DDBJ databases">
        <title>Novel sulphate-reducing endosymbionts in the free-living metamonad Anaeramoeba.</title>
        <authorList>
            <person name="Jerlstrom-Hultqvist J."/>
            <person name="Cepicka I."/>
            <person name="Gallot-Lavallee L."/>
            <person name="Salas-Leiva D."/>
            <person name="Curtis B.A."/>
            <person name="Zahonova K."/>
            <person name="Pipaliya S."/>
            <person name="Dacks J."/>
            <person name="Roger A.J."/>
        </authorList>
    </citation>
    <scope>NUCLEOTIDE SEQUENCE</scope>
    <source>
        <strain evidence="6">BMAN</strain>
    </source>
</reference>
<feature type="domain" description="Glutamate/phenylalanine/leucine/valine/L-tryptophan dehydrogenase C-terminal" evidence="5">
    <location>
        <begin position="235"/>
        <end position="445"/>
    </location>
</feature>
<evidence type="ECO:0000313" key="7">
    <source>
        <dbReference type="Proteomes" id="UP001149090"/>
    </source>
</evidence>
<dbReference type="CDD" id="cd01075">
    <property type="entry name" value="NAD_bind_Leu_Phe_Val_DH"/>
    <property type="match status" value="1"/>
</dbReference>
<dbReference type="PANTHER" id="PTHR42722">
    <property type="entry name" value="LEUCINE DEHYDROGENASE"/>
    <property type="match status" value="1"/>
</dbReference>
<evidence type="ECO:0000259" key="5">
    <source>
        <dbReference type="SMART" id="SM00839"/>
    </source>
</evidence>
<gene>
    <name evidence="6" type="ORF">M0811_06561</name>
</gene>
<evidence type="ECO:0000256" key="2">
    <source>
        <dbReference type="ARBA" id="ARBA00023002"/>
    </source>
</evidence>
<dbReference type="AlphaFoldDB" id="A0A9Q0RD31"/>
<sequence length="445" mass="50342">MNQQQKNSLFLPLINEGFTTLKIFQNKINNTINVCLLKEWDEDIKWSNYNNIFTVESLLTEDMKVANNKVSREIFAKYKLTSYLEKVIDLIQKGRHFGIECFIEKKLGIRFINNIHTNVLGINNRKHAIRSGGIRRFDPEIDELEIIQDGLNLSRAMSYKNFAAELNYGGSKIIVQSEKIKLEDEERKGFIGYAIDRTRSFTGPDMGFSPEFADALNQKYTLNIAGGTKILGPSGTPAAYGVFLAVKEAVKFKMNLDSLNGIKIAIQGLGCLGFSLAELFLKENAKLFVADISNEKSQRLIQKYPNHDISVVDSENILSIETDIFSPCAIGGILTRQNIPDLKFKIILGGANNQLKASSVQEELDLAQLLFQRDILFQVDWCHNVGGVICGCEEYENLHLADINKVYQKTEKICSIKMRENLEKSQKMNISLTHLAYQEAEKAIY</sequence>
<accession>A0A9Q0RD31</accession>
<dbReference type="InterPro" id="IPR046346">
    <property type="entry name" value="Aminoacid_DH-like_N_sf"/>
</dbReference>
<keyword evidence="3" id="KW-0520">NAD</keyword>
<evidence type="ECO:0000256" key="1">
    <source>
        <dbReference type="ARBA" id="ARBA00006382"/>
    </source>
</evidence>
<dbReference type="Proteomes" id="UP001149090">
    <property type="component" value="Unassembled WGS sequence"/>
</dbReference>
<keyword evidence="2 4" id="KW-0560">Oxidoreductase</keyword>
<dbReference type="GO" id="GO:0006520">
    <property type="term" value="P:amino acid metabolic process"/>
    <property type="evidence" value="ECO:0007669"/>
    <property type="project" value="InterPro"/>
</dbReference>
<dbReference type="OrthoDB" id="6718861at2759"/>
<dbReference type="InterPro" id="IPR006096">
    <property type="entry name" value="Glu/Leu/Phe/Val/Trp_DH_C"/>
</dbReference>
<keyword evidence="7" id="KW-1185">Reference proteome</keyword>
<proteinExistence type="inferred from homology"/>
<dbReference type="Pfam" id="PF02812">
    <property type="entry name" value="ELFV_dehydrog_N"/>
    <property type="match status" value="1"/>
</dbReference>
<dbReference type="InterPro" id="IPR016211">
    <property type="entry name" value="Glu/Phe/Leu/Val/Trp_DH_bac/arc"/>
</dbReference>
<comment type="caution">
    <text evidence="6">The sequence shown here is derived from an EMBL/GenBank/DDBJ whole genome shotgun (WGS) entry which is preliminary data.</text>
</comment>
<protein>
    <submittedName>
        <fullName evidence="6">Leucine dehydrogenase</fullName>
    </submittedName>
</protein>
<name>A0A9Q0RD31_ANAIG</name>
<dbReference type="GO" id="GO:0016639">
    <property type="term" value="F:oxidoreductase activity, acting on the CH-NH2 group of donors, NAD or NADP as acceptor"/>
    <property type="evidence" value="ECO:0007669"/>
    <property type="project" value="InterPro"/>
</dbReference>
<dbReference type="EMBL" id="JAPDFW010000063">
    <property type="protein sequence ID" value="KAJ5075699.1"/>
    <property type="molecule type" value="Genomic_DNA"/>
</dbReference>
<dbReference type="InterPro" id="IPR036291">
    <property type="entry name" value="NAD(P)-bd_dom_sf"/>
</dbReference>
<comment type="similarity">
    <text evidence="1 4">Belongs to the Glu/Leu/Phe/Val dehydrogenases family.</text>
</comment>
<organism evidence="6 7">
    <name type="scientific">Anaeramoeba ignava</name>
    <name type="common">Anaerobic marine amoeba</name>
    <dbReference type="NCBI Taxonomy" id="1746090"/>
    <lineage>
        <taxon>Eukaryota</taxon>
        <taxon>Metamonada</taxon>
        <taxon>Anaeramoebidae</taxon>
        <taxon>Anaeramoeba</taxon>
    </lineage>
</organism>
<dbReference type="Gene3D" id="3.40.50.720">
    <property type="entry name" value="NAD(P)-binding Rossmann-like Domain"/>
    <property type="match status" value="1"/>
</dbReference>
<dbReference type="SUPFAM" id="SSF53223">
    <property type="entry name" value="Aminoacid dehydrogenase-like, N-terminal domain"/>
    <property type="match status" value="1"/>
</dbReference>